<keyword evidence="1" id="KW-1133">Transmembrane helix</keyword>
<feature type="domain" description="PEGA" evidence="2">
    <location>
        <begin position="149"/>
        <end position="205"/>
    </location>
</feature>
<reference evidence="3" key="1">
    <citation type="submission" date="2020-04" db="EMBL/GenBank/DDBJ databases">
        <authorList>
            <person name="Zhang T."/>
        </authorList>
    </citation>
    <scope>NUCLEOTIDE SEQUENCE</scope>
    <source>
        <strain evidence="3">HKST-UBA14</strain>
    </source>
</reference>
<evidence type="ECO:0000313" key="4">
    <source>
        <dbReference type="Proteomes" id="UP000783287"/>
    </source>
</evidence>
<keyword evidence="1" id="KW-0472">Membrane</keyword>
<accession>A0A955L5R3</accession>
<name>A0A955L5R3_9BACT</name>
<comment type="caution">
    <text evidence="3">The sequence shown here is derived from an EMBL/GenBank/DDBJ whole genome shotgun (WGS) entry which is preliminary data.</text>
</comment>
<dbReference type="Proteomes" id="UP000783287">
    <property type="component" value="Unassembled WGS sequence"/>
</dbReference>
<keyword evidence="1" id="KW-0812">Transmembrane</keyword>
<protein>
    <submittedName>
        <fullName evidence="3">PEGA domain-containing protein</fullName>
    </submittedName>
</protein>
<dbReference type="AlphaFoldDB" id="A0A955L5R3"/>
<dbReference type="InterPro" id="IPR013229">
    <property type="entry name" value="PEGA"/>
</dbReference>
<dbReference type="Pfam" id="PF08308">
    <property type="entry name" value="PEGA"/>
    <property type="match status" value="1"/>
</dbReference>
<reference evidence="3" key="2">
    <citation type="journal article" date="2021" name="Microbiome">
        <title>Successional dynamics and alternative stable states in a saline activated sludge microbial community over 9 years.</title>
        <authorList>
            <person name="Wang Y."/>
            <person name="Ye J."/>
            <person name="Ju F."/>
            <person name="Liu L."/>
            <person name="Boyd J.A."/>
            <person name="Deng Y."/>
            <person name="Parks D.H."/>
            <person name="Jiang X."/>
            <person name="Yin X."/>
            <person name="Woodcroft B.J."/>
            <person name="Tyson G.W."/>
            <person name="Hugenholtz P."/>
            <person name="Polz M.F."/>
            <person name="Zhang T."/>
        </authorList>
    </citation>
    <scope>NUCLEOTIDE SEQUENCE</scope>
    <source>
        <strain evidence="3">HKST-UBA14</strain>
    </source>
</reference>
<organism evidence="3 4">
    <name type="scientific">Candidatus Dojkabacteria bacterium</name>
    <dbReference type="NCBI Taxonomy" id="2099670"/>
    <lineage>
        <taxon>Bacteria</taxon>
        <taxon>Candidatus Dojkabacteria</taxon>
    </lineage>
</organism>
<feature type="transmembrane region" description="Helical" evidence="1">
    <location>
        <begin position="12"/>
        <end position="30"/>
    </location>
</feature>
<evidence type="ECO:0000256" key="1">
    <source>
        <dbReference type="SAM" id="Phobius"/>
    </source>
</evidence>
<dbReference type="EMBL" id="JAGQLK010000081">
    <property type="protein sequence ID" value="MCA9383511.1"/>
    <property type="molecule type" value="Genomic_DNA"/>
</dbReference>
<evidence type="ECO:0000313" key="3">
    <source>
        <dbReference type="EMBL" id="MCA9383511.1"/>
    </source>
</evidence>
<evidence type="ECO:0000259" key="2">
    <source>
        <dbReference type="Pfam" id="PF08308"/>
    </source>
</evidence>
<sequence length="231" mass="26101">MLLLLGMLKKLFILTITIIFLAILAFWSPWQNWNLSWINLLGIESKEEFAGLKVISLAGDIDVYIDDEYQGTALDGNYLEVTPINPGEHFITLQRPSDTAQYTEIVRKVNFEPGIDVVIGYEIGPTEEFSEGHILGVRKSFISETGPFLEVFSTPENISVTIDGKYIGETPIKSLSIDANSKHTLKFEKDGYDSLEIEILPDEQEARDLLRDYILTLEINLFARPVNIISE</sequence>
<proteinExistence type="predicted"/>
<gene>
    <name evidence="3" type="ORF">KC909_04040</name>
</gene>